<dbReference type="STRING" id="77097.SAMN04490369_105016"/>
<dbReference type="RefSeq" id="WP_089675782.1">
    <property type="nucleotide sequence ID" value="NZ_FODB01000050.1"/>
</dbReference>
<name>A0A1H8MHK8_9GAMM</name>
<sequence length="348" mass="39121">MKETYTALREFGAAFLGPALTVYARAVEKEAPGKLPVCLAREGWLLHQLLTHLYDEGLIHLDRPPVYLKVSRTLLFRAILGEAATWDIALKMEFEGTVLELLMKRFGLQMHEAYAAMPPEVLGFTLSLPDQMDEVREWLTPHAERLKQQVASTREATYSYFQDQGLTQEAVVPLMLDVGYSGSIQKLCTRFLQCDTAGLYFVATKPGQQSLGDQVASIKGVFREGVAWKENYTLLERSLLLECMMTAPHGQVVDIRQSQDGDYLFFYGREASSQRYYQNLEAVLEGARDAVTEALRNKVTYSVGEVEALYEVFATRRGAIPQAVWHLFTADDDITGNGMVNPLKIFGI</sequence>
<evidence type="ECO:0000313" key="2">
    <source>
        <dbReference type="Proteomes" id="UP000199493"/>
    </source>
</evidence>
<dbReference type="AlphaFoldDB" id="A0A1H8MHK8"/>
<gene>
    <name evidence="1" type="ORF">SAMN04490369_105016</name>
</gene>
<accession>A0A1H8MHK8</accession>
<dbReference type="Proteomes" id="UP000199493">
    <property type="component" value="Unassembled WGS sequence"/>
</dbReference>
<organism evidence="1 2">
    <name type="scientific">Vreelandella aquamarina</name>
    <dbReference type="NCBI Taxonomy" id="77097"/>
    <lineage>
        <taxon>Bacteria</taxon>
        <taxon>Pseudomonadati</taxon>
        <taxon>Pseudomonadota</taxon>
        <taxon>Gammaproteobacteria</taxon>
        <taxon>Oceanospirillales</taxon>
        <taxon>Halomonadaceae</taxon>
        <taxon>Vreelandella</taxon>
    </lineage>
</organism>
<evidence type="ECO:0000313" key="1">
    <source>
        <dbReference type="EMBL" id="SEO16817.1"/>
    </source>
</evidence>
<dbReference type="EMBL" id="FODB01000050">
    <property type="protein sequence ID" value="SEO16817.1"/>
    <property type="molecule type" value="Genomic_DNA"/>
</dbReference>
<protein>
    <submittedName>
        <fullName evidence="1">Uncharacterized protein</fullName>
    </submittedName>
</protein>
<reference evidence="1 2" key="1">
    <citation type="submission" date="2016-10" db="EMBL/GenBank/DDBJ databases">
        <authorList>
            <person name="de Groot N.N."/>
        </authorList>
    </citation>
    <scope>NUCLEOTIDE SEQUENCE [LARGE SCALE GENOMIC DNA]</scope>
    <source>
        <strain evidence="1 2">558</strain>
    </source>
</reference>
<proteinExistence type="predicted"/>